<gene>
    <name evidence="2" type="ORF">H9746_04745</name>
</gene>
<evidence type="ECO:0000259" key="1">
    <source>
        <dbReference type="PROSITE" id="PS51464"/>
    </source>
</evidence>
<proteinExistence type="predicted"/>
<reference evidence="2" key="2">
    <citation type="submission" date="2021-04" db="EMBL/GenBank/DDBJ databases">
        <authorList>
            <person name="Gilroy R."/>
        </authorList>
    </citation>
    <scope>NUCLEOTIDE SEQUENCE</scope>
    <source>
        <strain evidence="2">CHK193-4272</strain>
    </source>
</reference>
<dbReference type="InterPro" id="IPR001347">
    <property type="entry name" value="SIS_dom"/>
</dbReference>
<dbReference type="PANTHER" id="PTHR30390:SF6">
    <property type="entry name" value="DNAA INITIATOR-ASSOCIATING PROTEIN DIAA"/>
    <property type="match status" value="1"/>
</dbReference>
<sequence>MKKKEKNTTEIREELFNRYPQLENCKDDIISAFDELVSCYKRGGKLLVAGNGGSAADSEHIVGELLKSFLFLRKINSGLKENLSLMFDDEGRKLADTLEGAFPAIPLTSMSAINTAFANDSEPSVSFAQTLNALSTKEDVFLGITTSGNSKNIIYSLMVAKAKGVKSIVLTGGTGGKCKEIADITICVNEIETFKIQELHLPIYHALCAMLEAEIFEEK</sequence>
<accession>A0A9D1THS6</accession>
<dbReference type="GO" id="GO:1901135">
    <property type="term" value="P:carbohydrate derivative metabolic process"/>
    <property type="evidence" value="ECO:0007669"/>
    <property type="project" value="InterPro"/>
</dbReference>
<reference evidence="2" key="1">
    <citation type="journal article" date="2021" name="PeerJ">
        <title>Extensive microbial diversity within the chicken gut microbiome revealed by metagenomics and culture.</title>
        <authorList>
            <person name="Gilroy R."/>
            <person name="Ravi A."/>
            <person name="Getino M."/>
            <person name="Pursley I."/>
            <person name="Horton D.L."/>
            <person name="Alikhan N.F."/>
            <person name="Baker D."/>
            <person name="Gharbi K."/>
            <person name="Hall N."/>
            <person name="Watson M."/>
            <person name="Adriaenssens E.M."/>
            <person name="Foster-Nyarko E."/>
            <person name="Jarju S."/>
            <person name="Secka A."/>
            <person name="Antonio M."/>
            <person name="Oren A."/>
            <person name="Chaudhuri R.R."/>
            <person name="La Ragione R."/>
            <person name="Hildebrand F."/>
            <person name="Pallen M.J."/>
        </authorList>
    </citation>
    <scope>NUCLEOTIDE SEQUENCE</scope>
    <source>
        <strain evidence="2">CHK193-4272</strain>
    </source>
</reference>
<dbReference type="CDD" id="cd05006">
    <property type="entry name" value="SIS_GmhA"/>
    <property type="match status" value="1"/>
</dbReference>
<organism evidence="2 3">
    <name type="scientific">Candidatus Butyricicoccus avistercoris</name>
    <dbReference type="NCBI Taxonomy" id="2838518"/>
    <lineage>
        <taxon>Bacteria</taxon>
        <taxon>Bacillati</taxon>
        <taxon>Bacillota</taxon>
        <taxon>Clostridia</taxon>
        <taxon>Eubacteriales</taxon>
        <taxon>Butyricicoccaceae</taxon>
        <taxon>Butyricicoccus</taxon>
    </lineage>
</organism>
<evidence type="ECO:0000313" key="2">
    <source>
        <dbReference type="EMBL" id="HIV62143.1"/>
    </source>
</evidence>
<comment type="caution">
    <text evidence="2">The sequence shown here is derived from an EMBL/GenBank/DDBJ whole genome shotgun (WGS) entry which is preliminary data.</text>
</comment>
<dbReference type="PROSITE" id="PS51464">
    <property type="entry name" value="SIS"/>
    <property type="match status" value="1"/>
</dbReference>
<feature type="domain" description="SIS" evidence="1">
    <location>
        <begin position="36"/>
        <end position="219"/>
    </location>
</feature>
<dbReference type="Pfam" id="PF01380">
    <property type="entry name" value="SIS"/>
    <property type="match status" value="1"/>
</dbReference>
<dbReference type="InterPro" id="IPR050099">
    <property type="entry name" value="SIS_GmhA/DiaA_subfam"/>
</dbReference>
<dbReference type="Gene3D" id="3.40.50.10490">
    <property type="entry name" value="Glucose-6-phosphate isomerase like protein, domain 1"/>
    <property type="match status" value="1"/>
</dbReference>
<protein>
    <submittedName>
        <fullName evidence="2">SIS domain-containing protein</fullName>
    </submittedName>
</protein>
<evidence type="ECO:0000313" key="3">
    <source>
        <dbReference type="Proteomes" id="UP000886808"/>
    </source>
</evidence>
<dbReference type="PANTHER" id="PTHR30390">
    <property type="entry name" value="SEDOHEPTULOSE 7-PHOSPHATE ISOMERASE / DNAA INITIATOR-ASSOCIATING FACTOR FOR REPLICATION INITIATION"/>
    <property type="match status" value="1"/>
</dbReference>
<dbReference type="InterPro" id="IPR035461">
    <property type="entry name" value="GmhA/DiaA"/>
</dbReference>
<dbReference type="AlphaFoldDB" id="A0A9D1THS6"/>
<dbReference type="EMBL" id="DXIE01000028">
    <property type="protein sequence ID" value="HIV62143.1"/>
    <property type="molecule type" value="Genomic_DNA"/>
</dbReference>
<dbReference type="SUPFAM" id="SSF53697">
    <property type="entry name" value="SIS domain"/>
    <property type="match status" value="1"/>
</dbReference>
<dbReference type="Proteomes" id="UP000886808">
    <property type="component" value="Unassembled WGS sequence"/>
</dbReference>
<dbReference type="InterPro" id="IPR046348">
    <property type="entry name" value="SIS_dom_sf"/>
</dbReference>
<name>A0A9D1THS6_9FIRM</name>
<dbReference type="GO" id="GO:0097367">
    <property type="term" value="F:carbohydrate derivative binding"/>
    <property type="evidence" value="ECO:0007669"/>
    <property type="project" value="InterPro"/>
</dbReference>